<sequence>MLKRVRQREYYNSHKEQCKGYVDYEKVKKAVNNYYKNHPEKVKASAKRWRENNHDKASLLWKRRDYRERNAEGDFTLEEWNTKLEEYNYRCAYCGCELTSDTITIDHQIPLIRGGTNYIDNLVPSCQSCNSKKGTKTAEEYLAIL</sequence>
<organism evidence="2">
    <name type="scientific">viral metagenome</name>
    <dbReference type="NCBI Taxonomy" id="1070528"/>
    <lineage>
        <taxon>unclassified sequences</taxon>
        <taxon>metagenomes</taxon>
        <taxon>organismal metagenomes</taxon>
    </lineage>
</organism>
<evidence type="ECO:0000259" key="1">
    <source>
        <dbReference type="SMART" id="SM00507"/>
    </source>
</evidence>
<accession>A0A6M3JLV8</accession>
<keyword evidence="2" id="KW-0540">Nuclease</keyword>
<proteinExistence type="predicted"/>
<dbReference type="InterPro" id="IPR003615">
    <property type="entry name" value="HNH_nuc"/>
</dbReference>
<feature type="domain" description="HNH nuclease" evidence="1">
    <location>
        <begin position="78"/>
        <end position="131"/>
    </location>
</feature>
<dbReference type="Pfam" id="PF14279">
    <property type="entry name" value="HNH_5"/>
    <property type="match status" value="1"/>
</dbReference>
<reference evidence="2" key="1">
    <citation type="submission" date="2020-03" db="EMBL/GenBank/DDBJ databases">
        <title>The deep terrestrial virosphere.</title>
        <authorList>
            <person name="Holmfeldt K."/>
            <person name="Nilsson E."/>
            <person name="Simone D."/>
            <person name="Lopez-Fernandez M."/>
            <person name="Wu X."/>
            <person name="de Brujin I."/>
            <person name="Lundin D."/>
            <person name="Andersson A."/>
            <person name="Bertilsson S."/>
            <person name="Dopson M."/>
        </authorList>
    </citation>
    <scope>NUCLEOTIDE SEQUENCE</scope>
    <source>
        <strain evidence="2">MM415A04249</strain>
    </source>
</reference>
<gene>
    <name evidence="2" type="ORF">MM415A04249_0006</name>
</gene>
<dbReference type="InterPro" id="IPR052892">
    <property type="entry name" value="NA-targeting_endonuclease"/>
</dbReference>
<evidence type="ECO:0000313" key="2">
    <source>
        <dbReference type="EMBL" id="QJA69827.1"/>
    </source>
</evidence>
<keyword evidence="2" id="KW-0255">Endonuclease</keyword>
<dbReference type="EMBL" id="MT141739">
    <property type="protein sequence ID" value="QJA69827.1"/>
    <property type="molecule type" value="Genomic_DNA"/>
</dbReference>
<dbReference type="PANTHER" id="PTHR33877:SF2">
    <property type="entry name" value="OS07G0170200 PROTEIN"/>
    <property type="match status" value="1"/>
</dbReference>
<name>A0A6M3JLV8_9ZZZZ</name>
<dbReference type="PANTHER" id="PTHR33877">
    <property type="entry name" value="SLL1193 PROTEIN"/>
    <property type="match status" value="1"/>
</dbReference>
<dbReference type="GO" id="GO:0004519">
    <property type="term" value="F:endonuclease activity"/>
    <property type="evidence" value="ECO:0007669"/>
    <property type="project" value="UniProtKB-KW"/>
</dbReference>
<dbReference type="CDD" id="cd00085">
    <property type="entry name" value="HNHc"/>
    <property type="match status" value="1"/>
</dbReference>
<keyword evidence="2" id="KW-0378">Hydrolase</keyword>
<protein>
    <submittedName>
        <fullName evidence="2">Putative homing endonuclease</fullName>
    </submittedName>
</protein>
<dbReference type="Gene3D" id="1.10.30.50">
    <property type="match status" value="1"/>
</dbReference>
<dbReference type="SMART" id="SM00507">
    <property type="entry name" value="HNHc"/>
    <property type="match status" value="1"/>
</dbReference>
<dbReference type="InterPro" id="IPR029471">
    <property type="entry name" value="HNH_5"/>
</dbReference>
<dbReference type="AlphaFoldDB" id="A0A6M3JLV8"/>